<evidence type="ECO:0000313" key="6">
    <source>
        <dbReference type="EMBL" id="VAW69187.1"/>
    </source>
</evidence>
<dbReference type="InterPro" id="IPR005653">
    <property type="entry name" value="OstA-like_N"/>
</dbReference>
<dbReference type="GO" id="GO:0043165">
    <property type="term" value="P:Gram-negative-bacterium-type cell outer membrane assembly"/>
    <property type="evidence" value="ECO:0007669"/>
    <property type="project" value="InterPro"/>
</dbReference>
<keyword evidence="1" id="KW-0732">Signal</keyword>
<dbReference type="InterPro" id="IPR007543">
    <property type="entry name" value="LptD_C"/>
</dbReference>
<dbReference type="InterPro" id="IPR020889">
    <property type="entry name" value="LipoPS_assembly_LptD"/>
</dbReference>
<evidence type="ECO:0000256" key="3">
    <source>
        <dbReference type="ARBA" id="ARBA00023237"/>
    </source>
</evidence>
<dbReference type="PANTHER" id="PTHR30189:SF1">
    <property type="entry name" value="LPS-ASSEMBLY PROTEIN LPTD"/>
    <property type="match status" value="1"/>
</dbReference>
<organism evidence="6">
    <name type="scientific">hydrothermal vent metagenome</name>
    <dbReference type="NCBI Taxonomy" id="652676"/>
    <lineage>
        <taxon>unclassified sequences</taxon>
        <taxon>metagenomes</taxon>
        <taxon>ecological metagenomes</taxon>
    </lineage>
</organism>
<dbReference type="Pfam" id="PF03968">
    <property type="entry name" value="LptD_N"/>
    <property type="match status" value="1"/>
</dbReference>
<proteinExistence type="inferred from homology"/>
<evidence type="ECO:0000259" key="5">
    <source>
        <dbReference type="Pfam" id="PF04453"/>
    </source>
</evidence>
<dbReference type="HAMAP" id="MF_01411">
    <property type="entry name" value="LPS_assembly_LptD"/>
    <property type="match status" value="1"/>
</dbReference>
<dbReference type="GO" id="GO:1990351">
    <property type="term" value="C:transporter complex"/>
    <property type="evidence" value="ECO:0007669"/>
    <property type="project" value="TreeGrafter"/>
</dbReference>
<dbReference type="AlphaFoldDB" id="A0A3B0Y0U0"/>
<dbReference type="EMBL" id="UOFJ01000403">
    <property type="protein sequence ID" value="VAW69187.1"/>
    <property type="molecule type" value="Genomic_DNA"/>
</dbReference>
<evidence type="ECO:0000256" key="2">
    <source>
        <dbReference type="ARBA" id="ARBA00023136"/>
    </source>
</evidence>
<dbReference type="GO" id="GO:0009279">
    <property type="term" value="C:cell outer membrane"/>
    <property type="evidence" value="ECO:0007669"/>
    <property type="project" value="InterPro"/>
</dbReference>
<accession>A0A3B0Y0U0</accession>
<feature type="domain" description="LptD C-terminal" evidence="5">
    <location>
        <begin position="306"/>
        <end position="675"/>
    </location>
</feature>
<dbReference type="InterPro" id="IPR050218">
    <property type="entry name" value="LptD"/>
</dbReference>
<dbReference type="PANTHER" id="PTHR30189">
    <property type="entry name" value="LPS-ASSEMBLY PROTEIN"/>
    <property type="match status" value="1"/>
</dbReference>
<keyword evidence="3" id="KW-0998">Cell outer membrane</keyword>
<dbReference type="GO" id="GO:0015920">
    <property type="term" value="P:lipopolysaccharide transport"/>
    <property type="evidence" value="ECO:0007669"/>
    <property type="project" value="InterPro"/>
</dbReference>
<gene>
    <name evidence="6" type="ORF">MNBD_GAMMA10-108</name>
</gene>
<sequence length="756" mass="85932">MILKHLCLYSILLATWPPLLWANNLDYNALFRQCPADSATLLTHHAPPAFSASAIDTTDISAEQVINSGKTTSIFSGNVLIERHLLRLQTDQATYSRDTQRVDISGNIHIDTESMALSANKGWLNLLNNEGEFNASTYYIPEAHLSGSTPVIRVTADNRTILTDTQFTTCPLNQPDWSLGASTLILDQNEATGTAKHTVFRLKGVPLLYFPWIQFPLGDERRSGFLIPSIGISSSRGLELAAPIYWNIAPNQDAIITPRYMRERGTMLATDYRYLTRSSQGVFNFEYLNNDAQFDEQAPDKILFDKQRYLIHFKNQSKITDNLSLSLLANTVSDDEYLRDMGSNIGVSNVTHLEKNANLKYTFDNWNAGLLTQSFETIDTTLTNRPYQRLPQITLRGKEELLEIDNGYLQGSLESEWVEFAHENAAKKQGSRFFAYPKLSLPIEGNAWFIKPTAGYYYSQYDITENDDKLDIEDRGLSVLSLDSGLFFEKDYASSSLIQTLEPRLYYLNVPFEDQAAIPPFDTSEQSFSFSSLFRENRFTGIDRIGDANQLTLALSSRMLNSDNGHELMNFSIGRIFYFDKQRVTLTDTADPADTSANASDIIAELGFNLNRWKARATTQWNRQTNEADKRNILLSYAASEKAVFNMGYRFFRDPRDDNLEQTDVSFAWPFARNYALLGRWNYSLTEQRNLQTLIGLEYESCCWALRLVSQRYITDDTEDRTNFMFQLVLKGFGGSANKKTTNSLKFAIPGYQPDF</sequence>
<dbReference type="Pfam" id="PF04453">
    <property type="entry name" value="LptD"/>
    <property type="match status" value="1"/>
</dbReference>
<name>A0A3B0Y0U0_9ZZZZ</name>
<evidence type="ECO:0000259" key="4">
    <source>
        <dbReference type="Pfam" id="PF03968"/>
    </source>
</evidence>
<protein>
    <submittedName>
        <fullName evidence="6">LPS-assembly protein LptD @ Organic solvent tolerance protein</fullName>
    </submittedName>
</protein>
<evidence type="ECO:0000256" key="1">
    <source>
        <dbReference type="ARBA" id="ARBA00022729"/>
    </source>
</evidence>
<keyword evidence="2" id="KW-0472">Membrane</keyword>
<reference evidence="6" key="1">
    <citation type="submission" date="2018-06" db="EMBL/GenBank/DDBJ databases">
        <authorList>
            <person name="Zhirakovskaya E."/>
        </authorList>
    </citation>
    <scope>NUCLEOTIDE SEQUENCE</scope>
</reference>
<feature type="domain" description="Organic solvent tolerance-like N-terminal" evidence="4">
    <location>
        <begin position="62"/>
        <end position="190"/>
    </location>
</feature>